<dbReference type="Gene3D" id="3.10.10.10">
    <property type="entry name" value="HIV Type 1 Reverse Transcriptase, subunit A, domain 1"/>
    <property type="match status" value="1"/>
</dbReference>
<dbReference type="EMBL" id="JAUUTY010000004">
    <property type="protein sequence ID" value="KAK1653447.1"/>
    <property type="molecule type" value="Genomic_DNA"/>
</dbReference>
<dbReference type="Gene3D" id="3.30.70.270">
    <property type="match status" value="2"/>
</dbReference>
<dbReference type="InterPro" id="IPR043502">
    <property type="entry name" value="DNA/RNA_pol_sf"/>
</dbReference>
<dbReference type="InterPro" id="IPR043128">
    <property type="entry name" value="Rev_trsase/Diguanyl_cyclase"/>
</dbReference>
<dbReference type="PANTHER" id="PTHR34072:SF55">
    <property type="entry name" value="DNA_RNA POLYMERASES SUPERFAMILY PROTEIN"/>
    <property type="match status" value="1"/>
</dbReference>
<name>A0AAD8WGN0_LOLMU</name>
<sequence length="313" mass="33619">MAAALDEAHPLLANLCSSTATSSTSPQGPPAQPCDHHILAPDTAPVAVHPYRYPQLQKDELEASGGVHARTGIIGFDIAVLRVGAPGADASNDIAKTTFRTHHGHFDFLVMPFGLSNASSWAEHLQHMAIIFNELRAHRLHLKRWKCSFGTTSVAYLGHVISAEGVTMDADKVAAVAAWPTPQSPRALRGFLGLAGYYRKCQTDGPFVVDCDTSGIGFGAILHQGEAPLAFFTRPFAALHHKLAAYERVLIGLPEVLAGPASTVSQHQWISKLFGFDFTAEYHPGRLNTVADALSHRSTEDVTDDIDRGGVGM</sequence>
<keyword evidence="2" id="KW-1185">Reference proteome</keyword>
<proteinExistence type="predicted"/>
<dbReference type="Proteomes" id="UP001231189">
    <property type="component" value="Unassembled WGS sequence"/>
</dbReference>
<evidence type="ECO:0000313" key="2">
    <source>
        <dbReference type="Proteomes" id="UP001231189"/>
    </source>
</evidence>
<dbReference type="PANTHER" id="PTHR34072">
    <property type="entry name" value="ENZYMATIC POLYPROTEIN-RELATED"/>
    <property type="match status" value="1"/>
</dbReference>
<comment type="caution">
    <text evidence="1">The sequence shown here is derived from an EMBL/GenBank/DDBJ whole genome shotgun (WGS) entry which is preliminary data.</text>
</comment>
<accession>A0AAD8WGN0</accession>
<gene>
    <name evidence="1" type="ORF">QYE76_071252</name>
</gene>
<reference evidence="1" key="1">
    <citation type="submission" date="2023-07" db="EMBL/GenBank/DDBJ databases">
        <title>A chromosome-level genome assembly of Lolium multiflorum.</title>
        <authorList>
            <person name="Chen Y."/>
            <person name="Copetti D."/>
            <person name="Kolliker R."/>
            <person name="Studer B."/>
        </authorList>
    </citation>
    <scope>NUCLEOTIDE SEQUENCE</scope>
    <source>
        <strain evidence="1">02402/16</strain>
        <tissue evidence="1">Leaf</tissue>
    </source>
</reference>
<protein>
    <submittedName>
        <fullName evidence="1">Uncharacterized protein</fullName>
    </submittedName>
</protein>
<evidence type="ECO:0000313" key="1">
    <source>
        <dbReference type="EMBL" id="KAK1653447.1"/>
    </source>
</evidence>
<dbReference type="AlphaFoldDB" id="A0AAD8WGN0"/>
<dbReference type="SUPFAM" id="SSF56672">
    <property type="entry name" value="DNA/RNA polymerases"/>
    <property type="match status" value="1"/>
</dbReference>
<organism evidence="1 2">
    <name type="scientific">Lolium multiflorum</name>
    <name type="common">Italian ryegrass</name>
    <name type="synonym">Lolium perenne subsp. multiflorum</name>
    <dbReference type="NCBI Taxonomy" id="4521"/>
    <lineage>
        <taxon>Eukaryota</taxon>
        <taxon>Viridiplantae</taxon>
        <taxon>Streptophyta</taxon>
        <taxon>Embryophyta</taxon>
        <taxon>Tracheophyta</taxon>
        <taxon>Spermatophyta</taxon>
        <taxon>Magnoliopsida</taxon>
        <taxon>Liliopsida</taxon>
        <taxon>Poales</taxon>
        <taxon>Poaceae</taxon>
        <taxon>BOP clade</taxon>
        <taxon>Pooideae</taxon>
        <taxon>Poodae</taxon>
        <taxon>Poeae</taxon>
        <taxon>Poeae Chloroplast Group 2 (Poeae type)</taxon>
        <taxon>Loliodinae</taxon>
        <taxon>Loliinae</taxon>
        <taxon>Lolium</taxon>
    </lineage>
</organism>